<evidence type="ECO:0000313" key="3">
    <source>
        <dbReference type="Proteomes" id="UP000299102"/>
    </source>
</evidence>
<organism evidence="2 3">
    <name type="scientific">Eumeta variegata</name>
    <name type="common">Bagworm moth</name>
    <name type="synonym">Eumeta japonica</name>
    <dbReference type="NCBI Taxonomy" id="151549"/>
    <lineage>
        <taxon>Eukaryota</taxon>
        <taxon>Metazoa</taxon>
        <taxon>Ecdysozoa</taxon>
        <taxon>Arthropoda</taxon>
        <taxon>Hexapoda</taxon>
        <taxon>Insecta</taxon>
        <taxon>Pterygota</taxon>
        <taxon>Neoptera</taxon>
        <taxon>Endopterygota</taxon>
        <taxon>Lepidoptera</taxon>
        <taxon>Glossata</taxon>
        <taxon>Ditrysia</taxon>
        <taxon>Tineoidea</taxon>
        <taxon>Psychidae</taxon>
        <taxon>Oiketicinae</taxon>
        <taxon>Eumeta</taxon>
    </lineage>
</organism>
<dbReference type="AlphaFoldDB" id="A0A4C1Z524"/>
<name>A0A4C1Z524_EUMVA</name>
<accession>A0A4C1Z524</accession>
<gene>
    <name evidence="2" type="ORF">EVAR_62663_1</name>
</gene>
<evidence type="ECO:0000313" key="2">
    <source>
        <dbReference type="EMBL" id="GBP81747.1"/>
    </source>
</evidence>
<evidence type="ECO:0000256" key="1">
    <source>
        <dbReference type="SAM" id="MobiDB-lite"/>
    </source>
</evidence>
<feature type="region of interest" description="Disordered" evidence="1">
    <location>
        <begin position="1"/>
        <end position="41"/>
    </location>
</feature>
<protein>
    <submittedName>
        <fullName evidence="2">Uncharacterized protein</fullName>
    </submittedName>
</protein>
<proteinExistence type="predicted"/>
<sequence length="121" mass="13661">MSVWIFGGTGTRDTRRRPPPSLSRRGYRFAGNQHSADRYRKPQHWAAPEQRDIASHQSRPGAALACSVWHSIQLKSKQINIVHIVTVRLIEDPEYGKSDVSLANPFYTGGRAGKHVSEIRE</sequence>
<dbReference type="EMBL" id="BGZK01001528">
    <property type="protein sequence ID" value="GBP81747.1"/>
    <property type="molecule type" value="Genomic_DNA"/>
</dbReference>
<comment type="caution">
    <text evidence="2">The sequence shown here is derived from an EMBL/GenBank/DDBJ whole genome shotgun (WGS) entry which is preliminary data.</text>
</comment>
<dbReference type="Proteomes" id="UP000299102">
    <property type="component" value="Unassembled WGS sequence"/>
</dbReference>
<keyword evidence="3" id="KW-1185">Reference proteome</keyword>
<reference evidence="2 3" key="1">
    <citation type="journal article" date="2019" name="Commun. Biol.">
        <title>The bagworm genome reveals a unique fibroin gene that provides high tensile strength.</title>
        <authorList>
            <person name="Kono N."/>
            <person name="Nakamura H."/>
            <person name="Ohtoshi R."/>
            <person name="Tomita M."/>
            <person name="Numata K."/>
            <person name="Arakawa K."/>
        </authorList>
    </citation>
    <scope>NUCLEOTIDE SEQUENCE [LARGE SCALE GENOMIC DNA]</scope>
</reference>